<dbReference type="EMBL" id="MNQU01000332">
    <property type="protein sequence ID" value="OKZ28865.1"/>
    <property type="molecule type" value="Genomic_DNA"/>
</dbReference>
<dbReference type="AlphaFoldDB" id="A0A1Q6HQF4"/>
<keyword evidence="1" id="KW-0175">Coiled coil</keyword>
<keyword evidence="2" id="KW-0812">Transmembrane</keyword>
<keyword evidence="2" id="KW-0472">Membrane</keyword>
<gene>
    <name evidence="3" type="ORF">BHV79_17895</name>
</gene>
<feature type="coiled-coil region" evidence="1">
    <location>
        <begin position="224"/>
        <end position="251"/>
    </location>
</feature>
<sequence>MERTYVFNQDGNNGNGGGSKFDIMAMLPNLMGSKGVDPGLLALLNQGRNNQDMWGGSGMWFIWIILLWFCWGGNGFGNRFGNGGGLPAELNGDVGREYLMSAIQGNGNAINQLASSLNCSTQQLQSALCNIQGLIANVGNQVGMSSQQIINAFQSGNQAVLTQIADCCCRTQNAITTMGYENQLAMCNQTNTLVNTANQNTLSLRDGATANTQAIIAKLDAMQNQALQDKIAALTAEKATLTAEISQRNQNTTILNAVGQQIAPLAAGLHALQSDVDGIKCKLPNTVPVQYPNIVGVNLDTYRAAAFGAYAGDAAYGRGGYGCGCNNYWG</sequence>
<comment type="caution">
    <text evidence="3">The sequence shown here is derived from an EMBL/GenBank/DDBJ whole genome shotgun (WGS) entry which is preliminary data.</text>
</comment>
<name>A0A1Q6HQF4_BACUN</name>
<keyword evidence="2" id="KW-1133">Transmembrane helix</keyword>
<evidence type="ECO:0000313" key="4">
    <source>
        <dbReference type="Proteomes" id="UP000186549"/>
    </source>
</evidence>
<feature type="transmembrane region" description="Helical" evidence="2">
    <location>
        <begin position="53"/>
        <end position="71"/>
    </location>
</feature>
<accession>A0A1Q6HQF4</accession>
<evidence type="ECO:0000256" key="1">
    <source>
        <dbReference type="SAM" id="Coils"/>
    </source>
</evidence>
<proteinExistence type="predicted"/>
<evidence type="ECO:0000256" key="2">
    <source>
        <dbReference type="SAM" id="Phobius"/>
    </source>
</evidence>
<evidence type="ECO:0000313" key="3">
    <source>
        <dbReference type="EMBL" id="OKZ28865.1"/>
    </source>
</evidence>
<organism evidence="3 4">
    <name type="scientific">Bacteroides uniformis</name>
    <dbReference type="NCBI Taxonomy" id="820"/>
    <lineage>
        <taxon>Bacteria</taxon>
        <taxon>Pseudomonadati</taxon>
        <taxon>Bacteroidota</taxon>
        <taxon>Bacteroidia</taxon>
        <taxon>Bacteroidales</taxon>
        <taxon>Bacteroidaceae</taxon>
        <taxon>Bacteroides</taxon>
    </lineage>
</organism>
<protein>
    <submittedName>
        <fullName evidence="3">Uncharacterized protein</fullName>
    </submittedName>
</protein>
<dbReference type="Proteomes" id="UP000186549">
    <property type="component" value="Unassembled WGS sequence"/>
</dbReference>
<reference evidence="3 4" key="1">
    <citation type="journal article" date="2016" name="Nat. Biotechnol.">
        <title>Measurement of bacterial replication rates in microbial communities.</title>
        <authorList>
            <person name="Brown C.T."/>
            <person name="Olm M.R."/>
            <person name="Thomas B.C."/>
            <person name="Banfield J.F."/>
        </authorList>
    </citation>
    <scope>NUCLEOTIDE SEQUENCE [LARGE SCALE GENOMIC DNA]</scope>
    <source>
        <strain evidence="3">45_41</strain>
    </source>
</reference>